<keyword evidence="2" id="KW-0347">Helicase</keyword>
<gene>
    <name evidence="2" type="ORF">M2127_000410</name>
</gene>
<protein>
    <submittedName>
        <fullName evidence="2">ATP-dependent helicase/nuclease subunit B</fullName>
        <ecNumber evidence="2">3.1.-.-</ecNumber>
        <ecNumber evidence="2">3.6.4.12</ecNumber>
    </submittedName>
</protein>
<dbReference type="Gene3D" id="3.90.320.10">
    <property type="match status" value="1"/>
</dbReference>
<dbReference type="GO" id="GO:0016787">
    <property type="term" value="F:hydrolase activity"/>
    <property type="evidence" value="ECO:0007669"/>
    <property type="project" value="UniProtKB-KW"/>
</dbReference>
<dbReference type="InterPro" id="IPR011604">
    <property type="entry name" value="PDDEXK-like_dom_sf"/>
</dbReference>
<proteinExistence type="predicted"/>
<dbReference type="AlphaFoldDB" id="A0AA43S4T7"/>
<organism evidence="2 3">
    <name type="scientific">Polynucleobacter sphagniphilus</name>
    <dbReference type="NCBI Taxonomy" id="1743169"/>
    <lineage>
        <taxon>Bacteria</taxon>
        <taxon>Pseudomonadati</taxon>
        <taxon>Pseudomonadota</taxon>
        <taxon>Betaproteobacteria</taxon>
        <taxon>Burkholderiales</taxon>
        <taxon>Burkholderiaceae</taxon>
        <taxon>Polynucleobacter</taxon>
    </lineage>
</organism>
<dbReference type="Proteomes" id="UP001161160">
    <property type="component" value="Unassembled WGS sequence"/>
</dbReference>
<dbReference type="Pfam" id="PF12705">
    <property type="entry name" value="PDDEXK_1"/>
    <property type="match status" value="1"/>
</dbReference>
<evidence type="ECO:0000259" key="1">
    <source>
        <dbReference type="Pfam" id="PF12705"/>
    </source>
</evidence>
<dbReference type="EMBL" id="JARXYA010000002">
    <property type="protein sequence ID" value="MDH6503123.1"/>
    <property type="molecule type" value="Genomic_DNA"/>
</dbReference>
<keyword evidence="3" id="KW-1185">Reference proteome</keyword>
<dbReference type="InterPro" id="IPR027417">
    <property type="entry name" value="P-loop_NTPase"/>
</dbReference>
<keyword evidence="2" id="KW-0547">Nucleotide-binding</keyword>
<name>A0AA43S4T7_9BURK</name>
<dbReference type="GO" id="GO:0003678">
    <property type="term" value="F:DNA helicase activity"/>
    <property type="evidence" value="ECO:0007669"/>
    <property type="project" value="UniProtKB-EC"/>
</dbReference>
<dbReference type="EC" id="3.1.-.-" evidence="2"/>
<dbReference type="EC" id="3.6.4.12" evidence="2"/>
<comment type="caution">
    <text evidence="2">The sequence shown here is derived from an EMBL/GenBank/DDBJ whole genome shotgun (WGS) entry which is preliminary data.</text>
</comment>
<keyword evidence="2" id="KW-0067">ATP-binding</keyword>
<feature type="domain" description="PD-(D/E)XK endonuclease-like" evidence="1">
    <location>
        <begin position="738"/>
        <end position="1023"/>
    </location>
</feature>
<keyword evidence="2" id="KW-0378">Hydrolase</keyword>
<dbReference type="InterPro" id="IPR038726">
    <property type="entry name" value="PDDEXK_AddAB-type"/>
</dbReference>
<accession>A0AA43S4T7</accession>
<dbReference type="SUPFAM" id="SSF52540">
    <property type="entry name" value="P-loop containing nucleoside triphosphate hydrolases"/>
    <property type="match status" value="1"/>
</dbReference>
<reference evidence="2" key="1">
    <citation type="submission" date="2023-04" db="EMBL/GenBank/DDBJ databases">
        <title>Genome Encyclopedia of Bacteria and Archaea VI: Functional Genomics of Type Strains.</title>
        <authorList>
            <person name="Whitman W."/>
        </authorList>
    </citation>
    <scope>NUCLEOTIDE SEQUENCE</scope>
    <source>
        <strain evidence="2">Enz.4-51</strain>
    </source>
</reference>
<sequence>MQYNAYISNKPHFLPENQNLPQINSKEPKLTQALMSAPFPQITPQDGPIAWAITPDASALEQLAKGIWDCAKQTGQRPLVVLSTAGPLMGVRSALEKYRPPLGELNPKNAFLPQVMSFNDWLEAAPGAWRFPKKQTDLERWLGVFAAIQKEKDLRVWFKAESEAGAWGLAQAIIEACNTLSEALSPRLQKQIHALMEQGAQFAIGEAWIDQVKELLELSIYQVYPELSRKVVDREAKVLLAFWRFIASASDPAFRKQFAMFAHLDAAAQAHRAGELRPLIWVETADPTPIDQEIVSSLLRQYAHYAPVVEVKMNWETVGLWAEAIGGEIAWAQAIANDKKADPTNWRLIAAKRFEELAWVAAKAIEQHLIAGRKNIALVAQDRLVARRTRALLSRFGPVLNIRDETGWKLSTTRAAAALISWLELIKSPKDGPTTKVLLEFLNNPFLDLENEHFLNREKGSCVGLIAELEDILIASKAGSGWKTFHLAIEGVGANALKTSSAPPNPALFQLIQFLRQRHYEWLAIKGDCKKAYELLQKNLAATGMAIGLEFDAAGKQLLEVLESLDLGESEQQAVPMRLAEWLSLLRTILENASYQEGGGEAQASLSVLPLSSTRLRDFDAVVMVGCDEQQLPAYSEPPLFFSDALNTLLKTSTIQSQFVQQARDLSGLLASCSYVDLLWQSTSKNGEPLRPAAWIQRLQSQIQWEAMSLPLPRHEFAVKPMAMSVAHFEEDVPLPLSMSPSAYKALRDCPYRYYVRSLLGLRKAKGLDEGFDASLAGQTLHALLQRFYQALKTQEHTMPTLTRDIELRRAWMQEHLLMYSEQEFAGLIEGDARVMGTLRDWQKQIPSFIDWQLQREAQGWEFLVGEAKVGFDLPFKTPGGDLKHLRIEGYADRYDVQSENKKLASVIDYKNQSFGKVKKRAEHLLDDPQLLIYASAANQRHEDHRMAGHEVVNAEWVSLKASLSKGDENAVRAQVVEDLSEQMARFNAQITEDVEALWAKKPMAAFAPDGVCQFCEARGVCRKGGW</sequence>
<evidence type="ECO:0000313" key="3">
    <source>
        <dbReference type="Proteomes" id="UP001161160"/>
    </source>
</evidence>
<evidence type="ECO:0000313" key="2">
    <source>
        <dbReference type="EMBL" id="MDH6503123.1"/>
    </source>
</evidence>